<dbReference type="InParanoid" id="A0A1J7JPH7"/>
<reference evidence="1 2" key="1">
    <citation type="submission" date="2016-10" db="EMBL/GenBank/DDBJ databases">
        <title>Draft genome sequence of Coniochaeta ligniaria NRRL30616, a lignocellulolytic fungus for bioabatement of inhibitors in plant biomass hydrolysates.</title>
        <authorList>
            <consortium name="DOE Joint Genome Institute"/>
            <person name="Jimenez D.J."/>
            <person name="Hector R.E."/>
            <person name="Riley R."/>
            <person name="Sun H."/>
            <person name="Grigoriev I.V."/>
            <person name="Van Elsas J.D."/>
            <person name="Nichols N.N."/>
        </authorList>
    </citation>
    <scope>NUCLEOTIDE SEQUENCE [LARGE SCALE GENOMIC DNA]</scope>
    <source>
        <strain evidence="1 2">NRRL 30616</strain>
    </source>
</reference>
<sequence length="97" mass="11022">MPPYLCLPARRLQTLIFWKQLGLTKPRSRPRWPLITLTPEPVHLASCVISMALEHSSTIASRFTNKIGAIWTLTDLSSETPRATKPRHRVGSGYRLE</sequence>
<accession>A0A1J7JPH7</accession>
<evidence type="ECO:0000313" key="1">
    <source>
        <dbReference type="EMBL" id="OIW31244.1"/>
    </source>
</evidence>
<keyword evidence="2" id="KW-1185">Reference proteome</keyword>
<protein>
    <submittedName>
        <fullName evidence="1">Uncharacterized protein</fullName>
    </submittedName>
</protein>
<name>A0A1J7JPH7_9PEZI</name>
<organism evidence="1 2">
    <name type="scientific">Coniochaeta ligniaria NRRL 30616</name>
    <dbReference type="NCBI Taxonomy" id="1408157"/>
    <lineage>
        <taxon>Eukaryota</taxon>
        <taxon>Fungi</taxon>
        <taxon>Dikarya</taxon>
        <taxon>Ascomycota</taxon>
        <taxon>Pezizomycotina</taxon>
        <taxon>Sordariomycetes</taxon>
        <taxon>Sordariomycetidae</taxon>
        <taxon>Coniochaetales</taxon>
        <taxon>Coniochaetaceae</taxon>
        <taxon>Coniochaeta</taxon>
    </lineage>
</organism>
<dbReference type="AlphaFoldDB" id="A0A1J7JPH7"/>
<dbReference type="Proteomes" id="UP000182658">
    <property type="component" value="Unassembled WGS sequence"/>
</dbReference>
<gene>
    <name evidence="1" type="ORF">CONLIGDRAFT_306840</name>
</gene>
<evidence type="ECO:0000313" key="2">
    <source>
        <dbReference type="Proteomes" id="UP000182658"/>
    </source>
</evidence>
<dbReference type="EMBL" id="KV875096">
    <property type="protein sequence ID" value="OIW31244.1"/>
    <property type="molecule type" value="Genomic_DNA"/>
</dbReference>
<proteinExistence type="predicted"/>